<comment type="caution">
    <text evidence="1">The sequence shown here is derived from an EMBL/GenBank/DDBJ whole genome shotgun (WGS) entry which is preliminary data.</text>
</comment>
<reference evidence="1 2" key="1">
    <citation type="submission" date="2023-10" db="EMBL/GenBank/DDBJ databases">
        <title>A novel Glycoside Hydrolase 43-Like Enzyme from Clostrdium boliviensis is an Endo-xylanase, and a Candidate for Xylooligosaccharides Production from Different Xylan Substrates.</title>
        <authorList>
            <person name="Alvarez M.T."/>
            <person name="Rocabado-Villegas L.R."/>
            <person name="Salas-Veizaga D.M."/>
            <person name="Linares-Pasten J.A."/>
            <person name="Gudmundsdottir E.E."/>
            <person name="Hreggvidsson G.O."/>
            <person name="Adlercreutz P."/>
            <person name="Nordberg Karlsson E."/>
        </authorList>
    </citation>
    <scope>NUCLEOTIDE SEQUENCE [LARGE SCALE GENOMIC DNA]</scope>
    <source>
        <strain evidence="1 2">E-1</strain>
    </source>
</reference>
<evidence type="ECO:0000313" key="2">
    <source>
        <dbReference type="Proteomes" id="UP001276854"/>
    </source>
</evidence>
<evidence type="ECO:0000313" key="1">
    <source>
        <dbReference type="EMBL" id="MDW2798011.1"/>
    </source>
</evidence>
<accession>A0ABU4GK68</accession>
<name>A0ABU4GK68_9CLOT</name>
<dbReference type="EMBL" id="JAWONS010000167">
    <property type="protein sequence ID" value="MDW2798011.1"/>
    <property type="molecule type" value="Genomic_DNA"/>
</dbReference>
<proteinExistence type="predicted"/>
<sequence>MKNNLSEAFKPVFEFSNFNMDTNFLSDSGRLIFTLLWNQITNSRKLSDRDIENICLYACSEFNADISNSEKMAINSMIKQIFTV</sequence>
<organism evidence="1 2">
    <name type="scientific">Clostridium boliviensis</name>
    <dbReference type="NCBI Taxonomy" id="318465"/>
    <lineage>
        <taxon>Bacteria</taxon>
        <taxon>Bacillati</taxon>
        <taxon>Bacillota</taxon>
        <taxon>Clostridia</taxon>
        <taxon>Eubacteriales</taxon>
        <taxon>Clostridiaceae</taxon>
        <taxon>Clostridium</taxon>
    </lineage>
</organism>
<protein>
    <submittedName>
        <fullName evidence="1">Uncharacterized protein</fullName>
    </submittedName>
</protein>
<dbReference type="RefSeq" id="WP_318064251.1">
    <property type="nucleotide sequence ID" value="NZ_JAWONS010000167.1"/>
</dbReference>
<keyword evidence="2" id="KW-1185">Reference proteome</keyword>
<gene>
    <name evidence="1" type="ORF">RZO55_10530</name>
</gene>
<dbReference type="Proteomes" id="UP001276854">
    <property type="component" value="Unassembled WGS sequence"/>
</dbReference>